<dbReference type="AlphaFoldDB" id="H5Y2V3"/>
<organism evidence="2 3">
    <name type="scientific">Desulfosporosinus youngiae DSM 17734</name>
    <dbReference type="NCBI Taxonomy" id="768710"/>
    <lineage>
        <taxon>Bacteria</taxon>
        <taxon>Bacillati</taxon>
        <taxon>Bacillota</taxon>
        <taxon>Clostridia</taxon>
        <taxon>Eubacteriales</taxon>
        <taxon>Desulfitobacteriaceae</taxon>
        <taxon>Desulfosporosinus</taxon>
    </lineage>
</organism>
<feature type="transmembrane region" description="Helical" evidence="1">
    <location>
        <begin position="88"/>
        <end position="108"/>
    </location>
</feature>
<proteinExistence type="predicted"/>
<keyword evidence="1" id="KW-0812">Transmembrane</keyword>
<accession>H5Y2V3</accession>
<gene>
    <name evidence="2" type="ORF">DesyoDRAFT_1352</name>
</gene>
<name>H5Y2V3_9FIRM</name>
<reference evidence="2 3" key="1">
    <citation type="submission" date="2011-11" db="EMBL/GenBank/DDBJ databases">
        <title>The Noncontiguous Finished genome of Desulfosporosinus youngiae DSM 17734.</title>
        <authorList>
            <consortium name="US DOE Joint Genome Institute (JGI-PGF)"/>
            <person name="Lucas S."/>
            <person name="Han J."/>
            <person name="Lapidus A."/>
            <person name="Cheng J.-F."/>
            <person name="Goodwin L."/>
            <person name="Pitluck S."/>
            <person name="Peters L."/>
            <person name="Ovchinnikova G."/>
            <person name="Lu M."/>
            <person name="Land M.L."/>
            <person name="Hauser L."/>
            <person name="Pester M."/>
            <person name="Spring S."/>
            <person name="Ollivier B."/>
            <person name="Rattei T."/>
            <person name="Klenk H.-P."/>
            <person name="Wagner M."/>
            <person name="Loy A."/>
            <person name="Woyke T.J."/>
        </authorList>
    </citation>
    <scope>NUCLEOTIDE SEQUENCE [LARGE SCALE GENOMIC DNA]</scope>
    <source>
        <strain evidence="2 3">DSM 17734</strain>
    </source>
</reference>
<dbReference type="Proteomes" id="UP000005104">
    <property type="component" value="Chromosome"/>
</dbReference>
<evidence type="ECO:0000256" key="1">
    <source>
        <dbReference type="SAM" id="Phobius"/>
    </source>
</evidence>
<keyword evidence="1" id="KW-0472">Membrane</keyword>
<protein>
    <recommendedName>
        <fullName evidence="4">DUF1761 domain-containing protein</fullName>
    </recommendedName>
</protein>
<evidence type="ECO:0000313" key="2">
    <source>
        <dbReference type="EMBL" id="EHQ88510.1"/>
    </source>
</evidence>
<keyword evidence="3" id="KW-1185">Reference proteome</keyword>
<evidence type="ECO:0000313" key="3">
    <source>
        <dbReference type="Proteomes" id="UP000005104"/>
    </source>
</evidence>
<sequence>MKDRVFAGFIGGIFGAIIMNLIDWSLYLIGYHQERLFDWACVVLLGRTSTGTGELIFAQLGQIFFSGFIGILFNIIIRNDNLIFFKGWVFSILVWFFLYGVAIGFRLPHLEDRTFIAGLSHFLSASSFGLVLAYYRNRTLHV</sequence>
<dbReference type="EMBL" id="CM001441">
    <property type="protein sequence ID" value="EHQ88510.1"/>
    <property type="molecule type" value="Genomic_DNA"/>
</dbReference>
<dbReference type="HOGENOM" id="CLU_112818_0_0_9"/>
<feature type="transmembrane region" description="Helical" evidence="1">
    <location>
        <begin position="7"/>
        <end position="29"/>
    </location>
</feature>
<feature type="transmembrane region" description="Helical" evidence="1">
    <location>
        <begin position="114"/>
        <end position="135"/>
    </location>
</feature>
<keyword evidence="1" id="KW-1133">Transmembrane helix</keyword>
<dbReference type="RefSeq" id="WP_007780997.1">
    <property type="nucleotide sequence ID" value="NZ_CM001441.1"/>
</dbReference>
<feature type="transmembrane region" description="Helical" evidence="1">
    <location>
        <begin position="55"/>
        <end position="76"/>
    </location>
</feature>
<evidence type="ECO:0008006" key="4">
    <source>
        <dbReference type="Google" id="ProtNLM"/>
    </source>
</evidence>
<dbReference type="OrthoDB" id="1796762at2"/>